<protein>
    <submittedName>
        <fullName evidence="2">Uncharacterized protein</fullName>
    </submittedName>
</protein>
<organism evidence="2 3">
    <name type="scientific">Hyaloscypha variabilis (strain UAMH 11265 / GT02V1 / F)</name>
    <name type="common">Meliniomyces variabilis</name>
    <dbReference type="NCBI Taxonomy" id="1149755"/>
    <lineage>
        <taxon>Eukaryota</taxon>
        <taxon>Fungi</taxon>
        <taxon>Dikarya</taxon>
        <taxon>Ascomycota</taxon>
        <taxon>Pezizomycotina</taxon>
        <taxon>Leotiomycetes</taxon>
        <taxon>Helotiales</taxon>
        <taxon>Hyaloscyphaceae</taxon>
        <taxon>Hyaloscypha</taxon>
        <taxon>Hyaloscypha variabilis</taxon>
    </lineage>
</organism>
<feature type="region of interest" description="Disordered" evidence="1">
    <location>
        <begin position="1"/>
        <end position="65"/>
    </location>
</feature>
<feature type="compositionally biased region" description="Basic residues" evidence="1">
    <location>
        <begin position="12"/>
        <end position="30"/>
    </location>
</feature>
<dbReference type="EMBL" id="KZ613953">
    <property type="protein sequence ID" value="PMD34905.1"/>
    <property type="molecule type" value="Genomic_DNA"/>
</dbReference>
<sequence length="186" mass="20702">MSSQHFQSLKSSTHKRHSSNRSLTGKHSKPSKFNGSSASKSQPVSGNEYSREQHPTSSFNNDLVQLDSNTHPYVPISTKGQQTSFNQRYSIEVISGCTSLGIEVPTSMHQALVDQHGDFTPGEFSYSTVMLDSEYTIDSQQVFHDVETADPLFENGVLDYGYTWRKDGFQRDLAGVGAQFEGLKRV</sequence>
<feature type="compositionally biased region" description="Polar residues" evidence="1">
    <location>
        <begin position="55"/>
        <end position="65"/>
    </location>
</feature>
<dbReference type="AlphaFoldDB" id="A0A2J6R8R7"/>
<name>A0A2J6R8R7_HYAVF</name>
<keyword evidence="3" id="KW-1185">Reference proteome</keyword>
<evidence type="ECO:0000313" key="2">
    <source>
        <dbReference type="EMBL" id="PMD34905.1"/>
    </source>
</evidence>
<feature type="compositionally biased region" description="Polar residues" evidence="1">
    <location>
        <begin position="31"/>
        <end position="48"/>
    </location>
</feature>
<reference evidence="2 3" key="1">
    <citation type="submission" date="2016-04" db="EMBL/GenBank/DDBJ databases">
        <title>A degradative enzymes factory behind the ericoid mycorrhizal symbiosis.</title>
        <authorList>
            <consortium name="DOE Joint Genome Institute"/>
            <person name="Martino E."/>
            <person name="Morin E."/>
            <person name="Grelet G."/>
            <person name="Kuo A."/>
            <person name="Kohler A."/>
            <person name="Daghino S."/>
            <person name="Barry K."/>
            <person name="Choi C."/>
            <person name="Cichocki N."/>
            <person name="Clum A."/>
            <person name="Copeland A."/>
            <person name="Hainaut M."/>
            <person name="Haridas S."/>
            <person name="Labutti K."/>
            <person name="Lindquist E."/>
            <person name="Lipzen A."/>
            <person name="Khouja H.-R."/>
            <person name="Murat C."/>
            <person name="Ohm R."/>
            <person name="Olson A."/>
            <person name="Spatafora J."/>
            <person name="Veneault-Fourrey C."/>
            <person name="Henrissat B."/>
            <person name="Grigoriev I."/>
            <person name="Martin F."/>
            <person name="Perotto S."/>
        </authorList>
    </citation>
    <scope>NUCLEOTIDE SEQUENCE [LARGE SCALE GENOMIC DNA]</scope>
    <source>
        <strain evidence="2 3">F</strain>
    </source>
</reference>
<evidence type="ECO:0000256" key="1">
    <source>
        <dbReference type="SAM" id="MobiDB-lite"/>
    </source>
</evidence>
<dbReference type="Proteomes" id="UP000235786">
    <property type="component" value="Unassembled WGS sequence"/>
</dbReference>
<evidence type="ECO:0000313" key="3">
    <source>
        <dbReference type="Proteomes" id="UP000235786"/>
    </source>
</evidence>
<feature type="compositionally biased region" description="Polar residues" evidence="1">
    <location>
        <begin position="1"/>
        <end position="11"/>
    </location>
</feature>
<accession>A0A2J6R8R7</accession>
<gene>
    <name evidence="2" type="ORF">L207DRAFT_588401</name>
</gene>
<proteinExistence type="predicted"/>
<dbReference type="OrthoDB" id="10427477at2759"/>